<dbReference type="Pfam" id="PF00990">
    <property type="entry name" value="GGDEF"/>
    <property type="match status" value="1"/>
</dbReference>
<proteinExistence type="predicted"/>
<dbReference type="RefSeq" id="WP_002574342.1">
    <property type="nucleotide sequence ID" value="NZ_BAABZS010000001.1"/>
</dbReference>
<organism evidence="3">
    <name type="scientific">Enterocloster bolteae</name>
    <dbReference type="NCBI Taxonomy" id="208479"/>
    <lineage>
        <taxon>Bacteria</taxon>
        <taxon>Bacillati</taxon>
        <taxon>Bacillota</taxon>
        <taxon>Clostridia</taxon>
        <taxon>Lachnospirales</taxon>
        <taxon>Lachnospiraceae</taxon>
        <taxon>Enterocloster</taxon>
    </lineage>
</organism>
<keyword evidence="1" id="KW-0812">Transmembrane</keyword>
<evidence type="ECO:0000313" key="3">
    <source>
        <dbReference type="EMBL" id="VYS95382.1"/>
    </source>
</evidence>
<dbReference type="PANTHER" id="PTHR45138:SF9">
    <property type="entry name" value="DIGUANYLATE CYCLASE DGCM-RELATED"/>
    <property type="match status" value="1"/>
</dbReference>
<dbReference type="CDD" id="cd01949">
    <property type="entry name" value="GGDEF"/>
    <property type="match status" value="1"/>
</dbReference>
<dbReference type="Gene3D" id="3.30.70.270">
    <property type="match status" value="1"/>
</dbReference>
<dbReference type="InterPro" id="IPR043128">
    <property type="entry name" value="Rev_trsase/Diguanyl_cyclase"/>
</dbReference>
<keyword evidence="3" id="KW-0808">Transferase</keyword>
<dbReference type="GeneID" id="23111903"/>
<name>A0A6N2SQU8_9FIRM</name>
<dbReference type="PROSITE" id="PS50887">
    <property type="entry name" value="GGDEF"/>
    <property type="match status" value="1"/>
</dbReference>
<dbReference type="EC" id="2.7.7.65" evidence="3"/>
<dbReference type="NCBIfam" id="TIGR00254">
    <property type="entry name" value="GGDEF"/>
    <property type="match status" value="1"/>
</dbReference>
<feature type="transmembrane region" description="Helical" evidence="1">
    <location>
        <begin position="65"/>
        <end position="86"/>
    </location>
</feature>
<keyword evidence="1" id="KW-1133">Transmembrane helix</keyword>
<dbReference type="InterPro" id="IPR000160">
    <property type="entry name" value="GGDEF_dom"/>
</dbReference>
<keyword evidence="1" id="KW-0472">Membrane</keyword>
<evidence type="ECO:0000256" key="1">
    <source>
        <dbReference type="SAM" id="Phobius"/>
    </source>
</evidence>
<accession>A0A6N2SQU8</accession>
<feature type="transmembrane region" description="Helical" evidence="1">
    <location>
        <begin position="34"/>
        <end position="53"/>
    </location>
</feature>
<sequence>MWGRLKQFLGVIPDFTDSEEVIRALHGDVVKRNFLFHIFVIMFECVMVISISMRPGGPFAKPRRVTYFVLYLVLILAAAGVTWLEAWIDRKRQADFRLYFRAEAAFLAFFSLWGVAVTLNDQLGGNGLTVYNYVVLILAIMSMMKPWQAAFLFLADFILLNGLLPCFPDPAGLDNSFNNLMNSLFSTLAAAAIAASLYNSKLQAKRNEIIIRRQYRQIEAANQMLSQEALSDALTNLGNRNRFEKTIQAFEFDKQGCGTLGCIYIDVNGLHEINNHLGHQAGDRMLKTISDIFLEYFDSQDIFRIGGDEFVILCKNMGRQEMVRRIEQVCRKTEEAGFSLSTGLEWRESDLGIEDVVQKAERAMQENKKGFYSSKGGERQRRELNQHMERLISEKKDADRFLSILAPVFEGVFFVNLETDTVRQIFIPSYFQEMLKECGDKYSKALLLYADRMVEPQYASLFELCCDYSRLEAMLEGEEIPDFTYRKKDGRQLRLRILKFYHYDSTGKETLWIFSDIEINYIES</sequence>
<dbReference type="AlphaFoldDB" id="A0A6N2SQU8"/>
<dbReference type="SUPFAM" id="SSF55073">
    <property type="entry name" value="Nucleotide cyclase"/>
    <property type="match status" value="1"/>
</dbReference>
<gene>
    <name evidence="3" type="primary">dosC</name>
    <name evidence="3" type="ORF">CBLFYP116_01294</name>
</gene>
<keyword evidence="3" id="KW-0548">Nucleotidyltransferase</keyword>
<reference evidence="3" key="1">
    <citation type="submission" date="2019-11" db="EMBL/GenBank/DDBJ databases">
        <authorList>
            <person name="Feng L."/>
        </authorList>
    </citation>
    <scope>NUCLEOTIDE SEQUENCE</scope>
    <source>
        <strain evidence="3">CbolteaeLFYP116</strain>
    </source>
</reference>
<evidence type="ECO:0000259" key="2">
    <source>
        <dbReference type="PROSITE" id="PS50887"/>
    </source>
</evidence>
<feature type="transmembrane region" description="Helical" evidence="1">
    <location>
        <begin position="98"/>
        <end position="117"/>
    </location>
</feature>
<dbReference type="PANTHER" id="PTHR45138">
    <property type="entry name" value="REGULATORY COMPONENTS OF SENSORY TRANSDUCTION SYSTEM"/>
    <property type="match status" value="1"/>
</dbReference>
<dbReference type="EMBL" id="CACRTF010000010">
    <property type="protein sequence ID" value="VYS95382.1"/>
    <property type="molecule type" value="Genomic_DNA"/>
</dbReference>
<dbReference type="InterPro" id="IPR050469">
    <property type="entry name" value="Diguanylate_Cyclase"/>
</dbReference>
<protein>
    <submittedName>
        <fullName evidence="3">Diguanylate cyclase DosC</fullName>
        <ecNumber evidence="3">2.7.7.65</ecNumber>
    </submittedName>
</protein>
<feature type="domain" description="GGDEF" evidence="2">
    <location>
        <begin position="258"/>
        <end position="386"/>
    </location>
</feature>
<dbReference type="SMART" id="SM00267">
    <property type="entry name" value="GGDEF"/>
    <property type="match status" value="1"/>
</dbReference>
<dbReference type="InterPro" id="IPR029787">
    <property type="entry name" value="Nucleotide_cyclase"/>
</dbReference>
<dbReference type="GO" id="GO:0052621">
    <property type="term" value="F:diguanylate cyclase activity"/>
    <property type="evidence" value="ECO:0007669"/>
    <property type="project" value="UniProtKB-EC"/>
</dbReference>